<protein>
    <submittedName>
        <fullName evidence="1">Uncharacterized protein</fullName>
    </submittedName>
</protein>
<proteinExistence type="predicted"/>
<reference evidence="1" key="2">
    <citation type="submission" date="2018-08" db="UniProtKB">
        <authorList>
            <consortium name="EnsemblPlants"/>
        </authorList>
    </citation>
    <scope>IDENTIFICATION</scope>
    <source>
        <strain evidence="1">Yugu1</strain>
    </source>
</reference>
<dbReference type="AlphaFoldDB" id="K3ZBJ3"/>
<dbReference type="EMBL" id="AGNK02002116">
    <property type="status" value="NOT_ANNOTATED_CDS"/>
    <property type="molecule type" value="Genomic_DNA"/>
</dbReference>
<sequence length="68" mass="7854">MTWSASSGTQHNSVDNELNWYISTFCWRFRWSEKTQCIYAEKGLGKSQSPIKLLHCLPNGGKMNQSRD</sequence>
<evidence type="ECO:0000313" key="2">
    <source>
        <dbReference type="Proteomes" id="UP000004995"/>
    </source>
</evidence>
<dbReference type="Gramene" id="KQL17167">
    <property type="protein sequence ID" value="KQL17167"/>
    <property type="gene ID" value="SETIT_023914mg"/>
</dbReference>
<dbReference type="HOGENOM" id="CLU_2798778_0_0_1"/>
<dbReference type="Proteomes" id="UP000004995">
    <property type="component" value="Unassembled WGS sequence"/>
</dbReference>
<dbReference type="EnsemblPlants" id="KQL17167">
    <property type="protein sequence ID" value="KQL17167"/>
    <property type="gene ID" value="SETIT_023914mg"/>
</dbReference>
<name>K3ZBJ3_SETIT</name>
<reference evidence="2" key="1">
    <citation type="journal article" date="2012" name="Nat. Biotechnol.">
        <title>Reference genome sequence of the model plant Setaria.</title>
        <authorList>
            <person name="Bennetzen J.L."/>
            <person name="Schmutz J."/>
            <person name="Wang H."/>
            <person name="Percifield R."/>
            <person name="Hawkins J."/>
            <person name="Pontaroli A.C."/>
            <person name="Estep M."/>
            <person name="Feng L."/>
            <person name="Vaughn J.N."/>
            <person name="Grimwood J."/>
            <person name="Jenkins J."/>
            <person name="Barry K."/>
            <person name="Lindquist E."/>
            <person name="Hellsten U."/>
            <person name="Deshpande S."/>
            <person name="Wang X."/>
            <person name="Wu X."/>
            <person name="Mitros T."/>
            <person name="Triplett J."/>
            <person name="Yang X."/>
            <person name="Ye C.Y."/>
            <person name="Mauro-Herrera M."/>
            <person name="Wang L."/>
            <person name="Li P."/>
            <person name="Sharma M."/>
            <person name="Sharma R."/>
            <person name="Ronald P.C."/>
            <person name="Panaud O."/>
            <person name="Kellogg E.A."/>
            <person name="Brutnell T.P."/>
            <person name="Doust A.N."/>
            <person name="Tuskan G.A."/>
            <person name="Rokhsar D."/>
            <person name="Devos K.M."/>
        </authorList>
    </citation>
    <scope>NUCLEOTIDE SEQUENCE [LARGE SCALE GENOMIC DNA]</scope>
    <source>
        <strain evidence="2">cv. Yugu1</strain>
    </source>
</reference>
<organism evidence="1 2">
    <name type="scientific">Setaria italica</name>
    <name type="common">Foxtail millet</name>
    <name type="synonym">Panicum italicum</name>
    <dbReference type="NCBI Taxonomy" id="4555"/>
    <lineage>
        <taxon>Eukaryota</taxon>
        <taxon>Viridiplantae</taxon>
        <taxon>Streptophyta</taxon>
        <taxon>Embryophyta</taxon>
        <taxon>Tracheophyta</taxon>
        <taxon>Spermatophyta</taxon>
        <taxon>Magnoliopsida</taxon>
        <taxon>Liliopsida</taxon>
        <taxon>Poales</taxon>
        <taxon>Poaceae</taxon>
        <taxon>PACMAD clade</taxon>
        <taxon>Panicoideae</taxon>
        <taxon>Panicodae</taxon>
        <taxon>Paniceae</taxon>
        <taxon>Cenchrinae</taxon>
        <taxon>Setaria</taxon>
    </lineage>
</organism>
<dbReference type="InParanoid" id="K3ZBJ3"/>
<evidence type="ECO:0000313" key="1">
    <source>
        <dbReference type="EnsemblPlants" id="KQL17167"/>
    </source>
</evidence>
<accession>K3ZBJ3</accession>
<keyword evidence="2" id="KW-1185">Reference proteome</keyword>